<evidence type="ECO:0000256" key="3">
    <source>
        <dbReference type="ARBA" id="ARBA00023157"/>
    </source>
</evidence>
<evidence type="ECO:0000313" key="5">
    <source>
        <dbReference type="EMBL" id="URE45512.1"/>
    </source>
</evidence>
<dbReference type="PANTHER" id="PTHR48410:SF1">
    <property type="entry name" value="GLYCOSYLINOSITOL PHOSPHORYLCERAMIDE MANNOSYL TRANSFERASE 1"/>
    <property type="match status" value="1"/>
</dbReference>
<comment type="similarity">
    <text evidence="1">Belongs to the glycosyltransferase 64 family.</text>
</comment>
<dbReference type="Pfam" id="PF09258">
    <property type="entry name" value="Glyco_transf_64"/>
    <property type="match status" value="1"/>
</dbReference>
<dbReference type="OrthoDB" id="5954868at2759"/>
<accession>A0A9E7IAD2</accession>
<dbReference type="Gene3D" id="3.90.550.10">
    <property type="entry name" value="Spore Coat Polysaccharide Biosynthesis Protein SpsA, Chain A"/>
    <property type="match status" value="1"/>
</dbReference>
<dbReference type="InterPro" id="IPR015338">
    <property type="entry name" value="GT64_dom"/>
</dbReference>
<dbReference type="PANTHER" id="PTHR48410">
    <property type="entry name" value="GLYCOSYLINOSITOL PHOSPHORYLCERAMIDE MANNOSYL TRANSFERASE 1"/>
    <property type="match status" value="1"/>
</dbReference>
<gene>
    <name evidence="5" type="ORF">MUK42_24949</name>
</gene>
<sequence>MDDFDILYLMKGYTILINTWKRNDLLKQSVVHYASCVGVESIHIVWSEPDRPSDSLCDALWQAAQLNSKSCNGTELRFDLNEEDSLNNRFKEIMDLETDAIFSIDDDVLFPCASVELAFRVWQSAPTTMVGFVPRMHWLDRMKGNEEYYRYGGWWAVWWMGTYSMVLSKAAFFHKRNCEDIAMSFLVANTTGAPPIWVKGRMFEIGSTGISSLGGHSERRTQCLNLFAEVYGHMPLVATSTKVIDSRHSWLW</sequence>
<evidence type="ECO:0000256" key="1">
    <source>
        <dbReference type="ARBA" id="ARBA00008700"/>
    </source>
</evidence>
<dbReference type="EMBL" id="CP097511">
    <property type="protein sequence ID" value="URE45512.1"/>
    <property type="molecule type" value="Genomic_DNA"/>
</dbReference>
<feature type="domain" description="Glycosyl transferase 64" evidence="4">
    <location>
        <begin position="13"/>
        <end position="176"/>
    </location>
</feature>
<keyword evidence="6" id="KW-1185">Reference proteome</keyword>
<dbReference type="AlphaFoldDB" id="A0A9E7IAD2"/>
<name>A0A9E7IAD2_9LILI</name>
<evidence type="ECO:0000259" key="4">
    <source>
        <dbReference type="Pfam" id="PF09258"/>
    </source>
</evidence>
<dbReference type="EMBL" id="CP097511">
    <property type="protein sequence ID" value="URE45513.1"/>
    <property type="molecule type" value="Genomic_DNA"/>
</dbReference>
<dbReference type="InterPro" id="IPR029044">
    <property type="entry name" value="Nucleotide-diphossugar_trans"/>
</dbReference>
<reference evidence="5" key="1">
    <citation type="submission" date="2022-05" db="EMBL/GenBank/DDBJ databases">
        <title>The Musa troglodytarum L. genome provides insights into the mechanism of non-climacteric behaviour and enrichment of carotenoids.</title>
        <authorList>
            <person name="Wang J."/>
        </authorList>
    </citation>
    <scope>NUCLEOTIDE SEQUENCE</scope>
    <source>
        <tissue evidence="5">Leaf</tissue>
    </source>
</reference>
<dbReference type="InterPro" id="IPR053318">
    <property type="entry name" value="GT64"/>
</dbReference>
<protein>
    <submittedName>
        <fullName evidence="5">Glycosyl transferase family 64 domain</fullName>
    </submittedName>
</protein>
<proteinExistence type="inferred from homology"/>
<evidence type="ECO:0000313" key="6">
    <source>
        <dbReference type="Proteomes" id="UP001055439"/>
    </source>
</evidence>
<evidence type="ECO:0000256" key="2">
    <source>
        <dbReference type="ARBA" id="ARBA00022679"/>
    </source>
</evidence>
<dbReference type="GO" id="GO:0016757">
    <property type="term" value="F:glycosyltransferase activity"/>
    <property type="evidence" value="ECO:0007669"/>
    <property type="project" value="InterPro"/>
</dbReference>
<keyword evidence="3" id="KW-1015">Disulfide bond</keyword>
<keyword evidence="2 5" id="KW-0808">Transferase</keyword>
<dbReference type="Proteomes" id="UP001055439">
    <property type="component" value="Chromosome 9"/>
</dbReference>
<dbReference type="SUPFAM" id="SSF53448">
    <property type="entry name" value="Nucleotide-diphospho-sugar transferases"/>
    <property type="match status" value="1"/>
</dbReference>
<organism evidence="5 6">
    <name type="scientific">Musa troglodytarum</name>
    <name type="common">fe'i banana</name>
    <dbReference type="NCBI Taxonomy" id="320322"/>
    <lineage>
        <taxon>Eukaryota</taxon>
        <taxon>Viridiplantae</taxon>
        <taxon>Streptophyta</taxon>
        <taxon>Embryophyta</taxon>
        <taxon>Tracheophyta</taxon>
        <taxon>Spermatophyta</taxon>
        <taxon>Magnoliopsida</taxon>
        <taxon>Liliopsida</taxon>
        <taxon>Zingiberales</taxon>
        <taxon>Musaceae</taxon>
        <taxon>Musa</taxon>
    </lineage>
</organism>
<dbReference type="GO" id="GO:0016020">
    <property type="term" value="C:membrane"/>
    <property type="evidence" value="ECO:0007669"/>
    <property type="project" value="InterPro"/>
</dbReference>